<accession>A0A1X7HHN9</accession>
<sequence>MGKSKKYILSKIDIRLDHVHGFQNPQNMIYINEITLIDYLNQNTDSDSFNLLVPPIGLYDASDQQKVFELLDYTNIVIPILVCSDDMDFSCTVVSTSVVEEKDCFVWKSFGYYMDMSKPIHVLPIAFEKYNYKKFVENFKGLIASGMIE</sequence>
<gene>
    <name evidence="1" type="ORF">SAMN05661091_3530</name>
</gene>
<evidence type="ECO:0000313" key="1">
    <source>
        <dbReference type="EMBL" id="SMF86862.1"/>
    </source>
</evidence>
<dbReference type="RefSeq" id="WP_208914374.1">
    <property type="nucleotide sequence ID" value="NZ_LT840184.1"/>
</dbReference>
<dbReference type="STRING" id="1313296.SAMN05661091_3530"/>
<evidence type="ECO:0000313" key="2">
    <source>
        <dbReference type="Proteomes" id="UP000192940"/>
    </source>
</evidence>
<reference evidence="1 2" key="1">
    <citation type="submission" date="2017-04" db="EMBL/GenBank/DDBJ databases">
        <authorList>
            <person name="Afonso C.L."/>
            <person name="Miller P.J."/>
            <person name="Scott M.A."/>
            <person name="Spackman E."/>
            <person name="Goraichik I."/>
            <person name="Dimitrov K.M."/>
            <person name="Suarez D.L."/>
            <person name="Swayne D.E."/>
        </authorList>
    </citation>
    <scope>NUCLEOTIDE SEQUENCE [LARGE SCALE GENOMIC DNA]</scope>
    <source>
        <strain evidence="1 2">N3/975</strain>
    </source>
</reference>
<keyword evidence="2" id="KW-1185">Reference proteome</keyword>
<dbReference type="Proteomes" id="UP000192940">
    <property type="component" value="Chromosome I"/>
</dbReference>
<name>A0A1X7HHN9_9BACL</name>
<dbReference type="EMBL" id="LT840184">
    <property type="protein sequence ID" value="SMF86862.1"/>
    <property type="molecule type" value="Genomic_DNA"/>
</dbReference>
<dbReference type="AlphaFoldDB" id="A0A1X7HHN9"/>
<proteinExistence type="predicted"/>
<protein>
    <submittedName>
        <fullName evidence="1">Uncharacterized protein</fullName>
    </submittedName>
</protein>
<organism evidence="1 2">
    <name type="scientific">Paenibacillus uliginis N3/975</name>
    <dbReference type="NCBI Taxonomy" id="1313296"/>
    <lineage>
        <taxon>Bacteria</taxon>
        <taxon>Bacillati</taxon>
        <taxon>Bacillota</taxon>
        <taxon>Bacilli</taxon>
        <taxon>Bacillales</taxon>
        <taxon>Paenibacillaceae</taxon>
        <taxon>Paenibacillus</taxon>
    </lineage>
</organism>